<dbReference type="RefSeq" id="WP_158296306.1">
    <property type="nucleotide sequence ID" value="NZ_DAIOPL010000009.1"/>
</dbReference>
<dbReference type="GeneID" id="43496609"/>
<dbReference type="EMBL" id="DUJP01000027">
    <property type="protein sequence ID" value="HII47139.1"/>
    <property type="molecule type" value="Genomic_DNA"/>
</dbReference>
<evidence type="ECO:0000313" key="1">
    <source>
        <dbReference type="EMBL" id="HII47139.1"/>
    </source>
</evidence>
<evidence type="ECO:0000313" key="2">
    <source>
        <dbReference type="Proteomes" id="UP000651120"/>
    </source>
</evidence>
<dbReference type="AlphaFoldDB" id="A0A832W4N0"/>
<gene>
    <name evidence="1" type="ORF">HA333_06760</name>
</gene>
<dbReference type="Proteomes" id="UP000651120">
    <property type="component" value="Unassembled WGS sequence"/>
</dbReference>
<protein>
    <submittedName>
        <fullName evidence="1">Uncharacterized protein</fullName>
    </submittedName>
</protein>
<accession>A0A832W4N0</accession>
<sequence>MCKAGRELLILSRRLASIGEMNRGYVNRARLPNIVSISPTAKFPTATM</sequence>
<reference evidence="1" key="1">
    <citation type="journal article" date="2020" name="bioRxiv">
        <title>A rank-normalized archaeal taxonomy based on genome phylogeny resolves widespread incomplete and uneven classifications.</title>
        <authorList>
            <person name="Rinke C."/>
            <person name="Chuvochina M."/>
            <person name="Mussig A.J."/>
            <person name="Chaumeil P.-A."/>
            <person name="Waite D.W."/>
            <person name="Whitman W.B."/>
            <person name="Parks D.H."/>
            <person name="Hugenholtz P."/>
        </authorList>
    </citation>
    <scope>NUCLEOTIDE SEQUENCE</scope>
    <source>
        <strain evidence="1">UBA8839</strain>
    </source>
</reference>
<proteinExistence type="predicted"/>
<organism evidence="1 2">
    <name type="scientific">Pyrobaculum aerophilum</name>
    <dbReference type="NCBI Taxonomy" id="13773"/>
    <lineage>
        <taxon>Archaea</taxon>
        <taxon>Thermoproteota</taxon>
        <taxon>Thermoprotei</taxon>
        <taxon>Thermoproteales</taxon>
        <taxon>Thermoproteaceae</taxon>
        <taxon>Pyrobaculum</taxon>
    </lineage>
</organism>
<comment type="caution">
    <text evidence="1">The sequence shown here is derived from an EMBL/GenBank/DDBJ whole genome shotgun (WGS) entry which is preliminary data.</text>
</comment>
<name>A0A832W4N0_9CREN</name>